<dbReference type="InterPro" id="IPR011701">
    <property type="entry name" value="MFS"/>
</dbReference>
<dbReference type="RefSeq" id="WP_390303590.1">
    <property type="nucleotide sequence ID" value="NZ_JBHRRZ010000008.1"/>
</dbReference>
<dbReference type="InterPro" id="IPR020846">
    <property type="entry name" value="MFS_dom"/>
</dbReference>
<feature type="transmembrane region" description="Helical" evidence="6">
    <location>
        <begin position="256"/>
        <end position="275"/>
    </location>
</feature>
<dbReference type="PANTHER" id="PTHR23508:SF10">
    <property type="entry name" value="CARBOXYLIC ACID TRANSPORTER PROTEIN HOMOLOG"/>
    <property type="match status" value="1"/>
</dbReference>
<dbReference type="SUPFAM" id="SSF103473">
    <property type="entry name" value="MFS general substrate transporter"/>
    <property type="match status" value="1"/>
</dbReference>
<dbReference type="Gene3D" id="1.20.1250.20">
    <property type="entry name" value="MFS general substrate transporter like domains"/>
    <property type="match status" value="2"/>
</dbReference>
<comment type="subcellular location">
    <subcellularLocation>
        <location evidence="1">Cell membrane</location>
        <topology evidence="1">Multi-pass membrane protein</topology>
    </subcellularLocation>
</comment>
<feature type="transmembrane region" description="Helical" evidence="6">
    <location>
        <begin position="221"/>
        <end position="244"/>
    </location>
</feature>
<proteinExistence type="predicted"/>
<keyword evidence="9" id="KW-1185">Reference proteome</keyword>
<feature type="domain" description="Major facilitator superfamily (MFS) profile" evidence="7">
    <location>
        <begin position="13"/>
        <end position="400"/>
    </location>
</feature>
<feature type="transmembrane region" description="Helical" evidence="6">
    <location>
        <begin position="80"/>
        <end position="103"/>
    </location>
</feature>
<dbReference type="PROSITE" id="PS50850">
    <property type="entry name" value="MFS"/>
    <property type="match status" value="1"/>
</dbReference>
<evidence type="ECO:0000256" key="6">
    <source>
        <dbReference type="SAM" id="Phobius"/>
    </source>
</evidence>
<sequence length="414" mass="44559">MGEGKFWNYENKIVTLFFFSVGFVFFDRLAINYLIPFMQNDFSLTNTQIGLIGSALAITWAISGPLVGYLSDKVNAKRNILIISILLFSVVSLMHGLVATFGLLLVLRLLMGLLEGPIIPITQSVLAVESSEKRRGFNLGFSMNTAQGVFGGFLAPLIIVALANAFDWRTAFYLTIIPGLILAFFIWRYMKEPKTDDKTVISPAAEGQKMGIKQVMGNRNILLSIIIFSCFMVYLMSFQIFGPVFLVNGKGLSESAMSIVMAGFGAGTAILGFVVPAISDRIGRKPATLIFGFLSLFSPIVVLMFDSVALMSVLVFIFSAGMGVGGLAMSVIPTESVPAQYGGFAVGITIGIGEIFGGVLNPVFSGMAADAWGLAAPLMIASSAAFTGFLFSLFLRETAPAKLRANKEKVEKLA</sequence>
<dbReference type="PANTHER" id="PTHR23508">
    <property type="entry name" value="CARBOXYLIC ACID TRANSPORTER PROTEIN HOMOLOG"/>
    <property type="match status" value="1"/>
</dbReference>
<evidence type="ECO:0000256" key="3">
    <source>
        <dbReference type="ARBA" id="ARBA00022692"/>
    </source>
</evidence>
<protein>
    <submittedName>
        <fullName evidence="8">MFS transporter</fullName>
    </submittedName>
</protein>
<name>A0ABV7A3G1_9BACI</name>
<evidence type="ECO:0000256" key="5">
    <source>
        <dbReference type="ARBA" id="ARBA00023136"/>
    </source>
</evidence>
<keyword evidence="2" id="KW-0813">Transport</keyword>
<feature type="transmembrane region" description="Helical" evidence="6">
    <location>
        <begin position="47"/>
        <end position="68"/>
    </location>
</feature>
<dbReference type="Pfam" id="PF07690">
    <property type="entry name" value="MFS_1"/>
    <property type="match status" value="1"/>
</dbReference>
<feature type="transmembrane region" description="Helical" evidence="6">
    <location>
        <begin position="149"/>
        <end position="166"/>
    </location>
</feature>
<organism evidence="8 9">
    <name type="scientific">Virgibacillus sediminis</name>
    <dbReference type="NCBI Taxonomy" id="202260"/>
    <lineage>
        <taxon>Bacteria</taxon>
        <taxon>Bacillati</taxon>
        <taxon>Bacillota</taxon>
        <taxon>Bacilli</taxon>
        <taxon>Bacillales</taxon>
        <taxon>Bacillaceae</taxon>
        <taxon>Virgibacillus</taxon>
    </lineage>
</organism>
<keyword evidence="5 6" id="KW-0472">Membrane</keyword>
<accession>A0ABV7A3G1</accession>
<reference evidence="9" key="1">
    <citation type="journal article" date="2019" name="Int. J. Syst. Evol. Microbiol.">
        <title>The Global Catalogue of Microorganisms (GCM) 10K type strain sequencing project: providing services to taxonomists for standard genome sequencing and annotation.</title>
        <authorList>
            <consortium name="The Broad Institute Genomics Platform"/>
            <consortium name="The Broad Institute Genome Sequencing Center for Infectious Disease"/>
            <person name="Wu L."/>
            <person name="Ma J."/>
        </authorList>
    </citation>
    <scope>NUCLEOTIDE SEQUENCE [LARGE SCALE GENOMIC DNA]</scope>
    <source>
        <strain evidence="9">KCTC 13193</strain>
    </source>
</reference>
<feature type="transmembrane region" description="Helical" evidence="6">
    <location>
        <begin position="172"/>
        <end position="190"/>
    </location>
</feature>
<evidence type="ECO:0000256" key="2">
    <source>
        <dbReference type="ARBA" id="ARBA00022448"/>
    </source>
</evidence>
<dbReference type="Proteomes" id="UP001595387">
    <property type="component" value="Unassembled WGS sequence"/>
</dbReference>
<dbReference type="EMBL" id="JBHRRZ010000008">
    <property type="protein sequence ID" value="MFC2947611.1"/>
    <property type="molecule type" value="Genomic_DNA"/>
</dbReference>
<feature type="transmembrane region" description="Helical" evidence="6">
    <location>
        <begin position="12"/>
        <end position="35"/>
    </location>
</feature>
<evidence type="ECO:0000313" key="9">
    <source>
        <dbReference type="Proteomes" id="UP001595387"/>
    </source>
</evidence>
<evidence type="ECO:0000313" key="8">
    <source>
        <dbReference type="EMBL" id="MFC2947611.1"/>
    </source>
</evidence>
<evidence type="ECO:0000259" key="7">
    <source>
        <dbReference type="PROSITE" id="PS50850"/>
    </source>
</evidence>
<gene>
    <name evidence="8" type="ORF">ACFODW_04505</name>
</gene>
<feature type="transmembrane region" description="Helical" evidence="6">
    <location>
        <begin position="371"/>
        <end position="395"/>
    </location>
</feature>
<evidence type="ECO:0000256" key="4">
    <source>
        <dbReference type="ARBA" id="ARBA00022989"/>
    </source>
</evidence>
<keyword evidence="3 6" id="KW-0812">Transmembrane</keyword>
<evidence type="ECO:0000256" key="1">
    <source>
        <dbReference type="ARBA" id="ARBA00004651"/>
    </source>
</evidence>
<feature type="transmembrane region" description="Helical" evidence="6">
    <location>
        <begin position="287"/>
        <end position="305"/>
    </location>
</feature>
<feature type="transmembrane region" description="Helical" evidence="6">
    <location>
        <begin position="311"/>
        <end position="332"/>
    </location>
</feature>
<keyword evidence="4 6" id="KW-1133">Transmembrane helix</keyword>
<comment type="caution">
    <text evidence="8">The sequence shown here is derived from an EMBL/GenBank/DDBJ whole genome shotgun (WGS) entry which is preliminary data.</text>
</comment>
<feature type="transmembrane region" description="Helical" evidence="6">
    <location>
        <begin position="109"/>
        <end position="128"/>
    </location>
</feature>
<feature type="transmembrane region" description="Helical" evidence="6">
    <location>
        <begin position="344"/>
        <end position="365"/>
    </location>
</feature>
<dbReference type="InterPro" id="IPR036259">
    <property type="entry name" value="MFS_trans_sf"/>
</dbReference>